<feature type="compositionally biased region" description="Acidic residues" evidence="2">
    <location>
        <begin position="131"/>
        <end position="145"/>
    </location>
</feature>
<dbReference type="SUPFAM" id="SSF50685">
    <property type="entry name" value="Barwin-like endoglucanases"/>
    <property type="match status" value="1"/>
</dbReference>
<dbReference type="InterPro" id="IPR009009">
    <property type="entry name" value="RlpA-like_DPBB"/>
</dbReference>
<evidence type="ECO:0000256" key="1">
    <source>
        <dbReference type="ARBA" id="ARBA00022729"/>
    </source>
</evidence>
<feature type="domain" description="RlpA-like protein double-psi beta-barrel" evidence="4">
    <location>
        <begin position="218"/>
        <end position="314"/>
    </location>
</feature>
<dbReference type="Gene3D" id="2.40.40.10">
    <property type="entry name" value="RlpA-like domain"/>
    <property type="match status" value="1"/>
</dbReference>
<feature type="chain" id="PRO_5042195660" description="RlpA-like protein double-psi beta-barrel domain-containing protein" evidence="3">
    <location>
        <begin position="19"/>
        <end position="318"/>
    </location>
</feature>
<dbReference type="EMBL" id="JAPEVG010000017">
    <property type="protein sequence ID" value="KAJ8496199.1"/>
    <property type="molecule type" value="Genomic_DNA"/>
</dbReference>
<dbReference type="PANTHER" id="PTHR31836">
    <property type="match status" value="1"/>
</dbReference>
<gene>
    <name evidence="5" type="ORF">ONZ51_g1294</name>
</gene>
<evidence type="ECO:0000256" key="2">
    <source>
        <dbReference type="SAM" id="MobiDB-lite"/>
    </source>
</evidence>
<feature type="compositionally biased region" description="Low complexity" evidence="2">
    <location>
        <begin position="146"/>
        <end position="214"/>
    </location>
</feature>
<dbReference type="PANTHER" id="PTHR31836:SF24">
    <property type="entry name" value="RLPA-LIKE PROTEIN DOUBLE-PSI BETA-BARREL DOMAIN-CONTAINING PROTEIN"/>
    <property type="match status" value="1"/>
</dbReference>
<proteinExistence type="predicted"/>
<evidence type="ECO:0000313" key="6">
    <source>
        <dbReference type="Proteomes" id="UP001215151"/>
    </source>
</evidence>
<protein>
    <recommendedName>
        <fullName evidence="4">RlpA-like protein double-psi beta-barrel domain-containing protein</fullName>
    </recommendedName>
</protein>
<name>A0AAD7XHV5_9APHY</name>
<comment type="caution">
    <text evidence="5">The sequence shown here is derived from an EMBL/GenBank/DDBJ whole genome shotgun (WGS) entry which is preliminary data.</text>
</comment>
<dbReference type="InterPro" id="IPR051477">
    <property type="entry name" value="Expansin_CellWall"/>
</dbReference>
<feature type="region of interest" description="Disordered" evidence="2">
    <location>
        <begin position="80"/>
        <end position="214"/>
    </location>
</feature>
<dbReference type="AlphaFoldDB" id="A0AAD7XHV5"/>
<evidence type="ECO:0000256" key="3">
    <source>
        <dbReference type="SAM" id="SignalP"/>
    </source>
</evidence>
<keyword evidence="1 3" id="KW-0732">Signal</keyword>
<dbReference type="Pfam" id="PF03330">
    <property type="entry name" value="DPBB_1"/>
    <property type="match status" value="1"/>
</dbReference>
<feature type="compositionally biased region" description="Low complexity" evidence="2">
    <location>
        <begin position="80"/>
        <end position="96"/>
    </location>
</feature>
<evidence type="ECO:0000313" key="5">
    <source>
        <dbReference type="EMBL" id="KAJ8496199.1"/>
    </source>
</evidence>
<dbReference type="CDD" id="cd22191">
    <property type="entry name" value="DPBB_RlpA_EXP_N-like"/>
    <property type="match status" value="1"/>
</dbReference>
<feature type="signal peptide" evidence="3">
    <location>
        <begin position="1"/>
        <end position="18"/>
    </location>
</feature>
<reference evidence="5" key="1">
    <citation type="submission" date="2022-11" db="EMBL/GenBank/DDBJ databases">
        <title>Genome Sequence of Cubamyces cubensis.</title>
        <authorList>
            <person name="Buettner E."/>
        </authorList>
    </citation>
    <scope>NUCLEOTIDE SEQUENCE</scope>
    <source>
        <strain evidence="5">MPL-01</strain>
    </source>
</reference>
<evidence type="ECO:0000259" key="4">
    <source>
        <dbReference type="Pfam" id="PF03330"/>
    </source>
</evidence>
<dbReference type="Proteomes" id="UP001215151">
    <property type="component" value="Unassembled WGS sequence"/>
</dbReference>
<keyword evidence="6" id="KW-1185">Reference proteome</keyword>
<dbReference type="InterPro" id="IPR036908">
    <property type="entry name" value="RlpA-like_sf"/>
</dbReference>
<feature type="compositionally biased region" description="Acidic residues" evidence="2">
    <location>
        <begin position="104"/>
        <end position="118"/>
    </location>
</feature>
<sequence length="318" mass="32887">MHFLSLASLALAASGAAAIAIPRHHDYCVYHKRYMAIDCESQHNTPFFDACCHPMLATETLAKNRAPQCDPANRVSSTLVSATQTSTATSATPTASQVLSTSGDGDDDDDCDDEDDEPTSTASSATPTATSDDDDEDCDDDDDETSSSVAHTTSAASHTSVAAQTTASASSTPAPQSTHVSSTHVASSTSHSATPSKTSSSPPQSTSSASSSGSGTFDGNATFYYQKGNAGACGDKNPDSALIAAMQTKRYGDLSEKSPLCGQQVKITNKNNGKTVTVTIADACPSCLTENDIDLSEGAFTQIATIPEGEVPISWEFI</sequence>
<feature type="compositionally biased region" description="Low complexity" evidence="2">
    <location>
        <begin position="119"/>
        <end position="130"/>
    </location>
</feature>
<accession>A0AAD7XHV5</accession>
<organism evidence="5 6">
    <name type="scientific">Trametes cubensis</name>
    <dbReference type="NCBI Taxonomy" id="1111947"/>
    <lineage>
        <taxon>Eukaryota</taxon>
        <taxon>Fungi</taxon>
        <taxon>Dikarya</taxon>
        <taxon>Basidiomycota</taxon>
        <taxon>Agaricomycotina</taxon>
        <taxon>Agaricomycetes</taxon>
        <taxon>Polyporales</taxon>
        <taxon>Polyporaceae</taxon>
        <taxon>Trametes</taxon>
    </lineage>
</organism>